<feature type="domain" description="HTH araC/xylS-type" evidence="4">
    <location>
        <begin position="396"/>
        <end position="498"/>
    </location>
</feature>
<keyword evidence="1" id="KW-0805">Transcription regulation</keyword>
<evidence type="ECO:0000256" key="2">
    <source>
        <dbReference type="ARBA" id="ARBA00023125"/>
    </source>
</evidence>
<dbReference type="SUPFAM" id="SSF48452">
    <property type="entry name" value="TPR-like"/>
    <property type="match status" value="1"/>
</dbReference>
<keyword evidence="6" id="KW-1185">Reference proteome</keyword>
<dbReference type="Pfam" id="PF12833">
    <property type="entry name" value="HTH_18"/>
    <property type="match status" value="1"/>
</dbReference>
<sequence>MPGRPNPDGVSSQENQAMYPTVYMALLSALKFRNTLPRYTAAILDGDFSRAYCTVDDAADAARNGAGNGAKQRERSNEELTALADVSMLIDDAEKAEEYYRRAQKMIWKDDVQLRVQSCRNTGWTSLMLGRLSVAQRSFARIAAQADAQVEERIEAYVGMSLAHHQLAQQQAADDALIEAADLADACSEPRYRLMIDLLAEEFDVRLQVRAARALNDHAFWQSALACSSMGPGGRTRPEPASAIASRPAIHARRSEELLGMARLANGERHASAQLLAARARHGAVSTRQVFHANLDMMLAALAGGLDDIAADIMDRMPPGNAEEQRRNVDYLYGLSKAAARRGNAAEALKFYSHYTAEALRCLRTEAPPLRAAHSTRQRANAASDDVAARLPAKYRRAYRYIVENIDREDLTTREVAAELDVTMRTIQLVFKRALGVTPCGLIRSLRLEGIREDLLAENGPAPAVFDTAARWGLKSRSTLAKGYRKYFDESPSETIVAHAR</sequence>
<organism evidence="5 6">
    <name type="scientific">Trinickia terrae</name>
    <dbReference type="NCBI Taxonomy" id="2571161"/>
    <lineage>
        <taxon>Bacteria</taxon>
        <taxon>Pseudomonadati</taxon>
        <taxon>Pseudomonadota</taxon>
        <taxon>Betaproteobacteria</taxon>
        <taxon>Burkholderiales</taxon>
        <taxon>Burkholderiaceae</taxon>
        <taxon>Trinickia</taxon>
    </lineage>
</organism>
<dbReference type="InterPro" id="IPR018060">
    <property type="entry name" value="HTH_AraC"/>
</dbReference>
<proteinExistence type="predicted"/>
<dbReference type="GO" id="GO:0003700">
    <property type="term" value="F:DNA-binding transcription factor activity"/>
    <property type="evidence" value="ECO:0007669"/>
    <property type="project" value="InterPro"/>
</dbReference>
<dbReference type="InterPro" id="IPR018062">
    <property type="entry name" value="HTH_AraC-typ_CS"/>
</dbReference>
<comment type="caution">
    <text evidence="5">The sequence shown here is derived from an EMBL/GenBank/DDBJ whole genome shotgun (WGS) entry which is preliminary data.</text>
</comment>
<name>A0A4U1ID21_9BURK</name>
<keyword evidence="3" id="KW-0804">Transcription</keyword>
<protein>
    <submittedName>
        <fullName evidence="5">Helix-turn-helix transcriptional regulator</fullName>
    </submittedName>
</protein>
<dbReference type="PROSITE" id="PS01124">
    <property type="entry name" value="HTH_ARAC_FAMILY_2"/>
    <property type="match status" value="1"/>
</dbReference>
<dbReference type="InterPro" id="IPR050204">
    <property type="entry name" value="AraC_XylS_family_regulators"/>
</dbReference>
<dbReference type="Gene3D" id="1.10.10.60">
    <property type="entry name" value="Homeodomain-like"/>
    <property type="match status" value="1"/>
</dbReference>
<accession>A0A4U1ID21</accession>
<dbReference type="PROSITE" id="PS00041">
    <property type="entry name" value="HTH_ARAC_FAMILY_1"/>
    <property type="match status" value="1"/>
</dbReference>
<dbReference type="SMART" id="SM00342">
    <property type="entry name" value="HTH_ARAC"/>
    <property type="match status" value="1"/>
</dbReference>
<dbReference type="Proteomes" id="UP000305539">
    <property type="component" value="Unassembled WGS sequence"/>
</dbReference>
<dbReference type="PANTHER" id="PTHR46796:SF12">
    <property type="entry name" value="HTH-TYPE DNA-BINDING TRANSCRIPTIONAL ACTIVATOR EUTR"/>
    <property type="match status" value="1"/>
</dbReference>
<keyword evidence="2" id="KW-0238">DNA-binding</keyword>
<gene>
    <name evidence="5" type="ORF">FAZ69_03375</name>
</gene>
<evidence type="ECO:0000313" key="5">
    <source>
        <dbReference type="EMBL" id="TKC91508.1"/>
    </source>
</evidence>
<evidence type="ECO:0000313" key="6">
    <source>
        <dbReference type="Proteomes" id="UP000305539"/>
    </source>
</evidence>
<evidence type="ECO:0000256" key="3">
    <source>
        <dbReference type="ARBA" id="ARBA00023163"/>
    </source>
</evidence>
<dbReference type="PANTHER" id="PTHR46796">
    <property type="entry name" value="HTH-TYPE TRANSCRIPTIONAL ACTIVATOR RHAS-RELATED"/>
    <property type="match status" value="1"/>
</dbReference>
<dbReference type="OrthoDB" id="9146493at2"/>
<dbReference type="GO" id="GO:0043565">
    <property type="term" value="F:sequence-specific DNA binding"/>
    <property type="evidence" value="ECO:0007669"/>
    <property type="project" value="InterPro"/>
</dbReference>
<reference evidence="5 6" key="1">
    <citation type="submission" date="2019-04" db="EMBL/GenBank/DDBJ databases">
        <title>Trinickia sp. 7GSK02, isolated from subtropical forest soil.</title>
        <authorList>
            <person name="Gao Z.-H."/>
            <person name="Qiu L.-H."/>
        </authorList>
    </citation>
    <scope>NUCLEOTIDE SEQUENCE [LARGE SCALE GENOMIC DNA]</scope>
    <source>
        <strain evidence="5 6">7GSK02</strain>
    </source>
</reference>
<dbReference type="AlphaFoldDB" id="A0A4U1ID21"/>
<dbReference type="EMBL" id="SWJE01000002">
    <property type="protein sequence ID" value="TKC91508.1"/>
    <property type="molecule type" value="Genomic_DNA"/>
</dbReference>
<evidence type="ECO:0000259" key="4">
    <source>
        <dbReference type="PROSITE" id="PS01124"/>
    </source>
</evidence>
<dbReference type="InterPro" id="IPR011990">
    <property type="entry name" value="TPR-like_helical_dom_sf"/>
</dbReference>
<evidence type="ECO:0000256" key="1">
    <source>
        <dbReference type="ARBA" id="ARBA00023015"/>
    </source>
</evidence>